<keyword evidence="3" id="KW-1185">Reference proteome</keyword>
<dbReference type="Pfam" id="PF05345">
    <property type="entry name" value="He_PIG"/>
    <property type="match status" value="2"/>
</dbReference>
<sequence length="551" mass="57532">MAVNAGDPTSATAFSGPYCVKTLPQTDLSGNPRIYGNRVDIGAYEYQGEPLCLTVATQASSASVAVGKSVSLSATATGGNYLSYSWEAPPSAQLTNSANSSMVSASLTAPGVHTFTVVVNRSGYCSQTATISVTATGVTGSFEGFIYGTDCASFRGWVWDRNRTNSAVAIDILDGPNVIATLLADQFRSDLQTAGKGNGNHAFFFTIPESIKNGQPHYLSARVSGNSFILKDSPKALICTTTTVPDNKPPVPPISSVLVAQVDVPFSVTLAAFTDPEGTALTYSLIGLPADLSLALPNRIISGTPKQVGTFVLTYKATDAGGRSNSVSVPLTVNPASTTTVTGDFEGYLDKVECGTIRGWVWDRNKPNTPFLLEFLDGATIETETVIGETNADIFRQDLKDAGKGNGNHSYSFTVPEKVKNNQAHTIWGRIKGSNYVLKGSPKPLTCQGSGTPVNQPPTAPTTSLLSATIGTAVSITLPTFTDPENKLLTYSLSGLPTGLTFTASSRIISGTAASGTVGPYALIYTASDGQASASTTIALTVVQESTPPLR</sequence>
<dbReference type="InterPro" id="IPR006644">
    <property type="entry name" value="Cadg"/>
</dbReference>
<proteinExistence type="predicted"/>
<dbReference type="InterPro" id="IPR059226">
    <property type="entry name" value="Choice_anch_Q_dom"/>
</dbReference>
<protein>
    <recommendedName>
        <fullName evidence="1">Dystroglycan-type cadherin-like domain-containing protein</fullName>
    </recommendedName>
</protein>
<dbReference type="SMART" id="SM00736">
    <property type="entry name" value="CADG"/>
    <property type="match status" value="2"/>
</dbReference>
<dbReference type="SUPFAM" id="SSF49299">
    <property type="entry name" value="PKD domain"/>
    <property type="match status" value="1"/>
</dbReference>
<dbReference type="GO" id="GO:0005509">
    <property type="term" value="F:calcium ion binding"/>
    <property type="evidence" value="ECO:0007669"/>
    <property type="project" value="InterPro"/>
</dbReference>
<dbReference type="OrthoDB" id="902257at2"/>
<accession>A0A3P1BJR8</accession>
<dbReference type="Gene3D" id="2.60.40.10">
    <property type="entry name" value="Immunoglobulins"/>
    <property type="match status" value="3"/>
</dbReference>
<dbReference type="InterPro" id="IPR013783">
    <property type="entry name" value="Ig-like_fold"/>
</dbReference>
<feature type="domain" description="Dystroglycan-type cadherin-like" evidence="1">
    <location>
        <begin position="249"/>
        <end position="340"/>
    </location>
</feature>
<dbReference type="NCBIfam" id="NF041518">
    <property type="entry name" value="choice_anch_Q"/>
    <property type="match status" value="1"/>
</dbReference>
<feature type="domain" description="Dystroglycan-type cadherin-like" evidence="1">
    <location>
        <begin position="458"/>
        <end position="549"/>
    </location>
</feature>
<dbReference type="InterPro" id="IPR035986">
    <property type="entry name" value="PKD_dom_sf"/>
</dbReference>
<dbReference type="GO" id="GO:0016020">
    <property type="term" value="C:membrane"/>
    <property type="evidence" value="ECO:0007669"/>
    <property type="project" value="InterPro"/>
</dbReference>
<dbReference type="InterPro" id="IPR015919">
    <property type="entry name" value="Cadherin-like_sf"/>
</dbReference>
<dbReference type="AlphaFoldDB" id="A0A3P1BJR8"/>
<dbReference type="Proteomes" id="UP000271925">
    <property type="component" value="Unassembled WGS sequence"/>
</dbReference>
<reference evidence="2 3" key="1">
    <citation type="submission" date="2018-11" db="EMBL/GenBank/DDBJ databases">
        <authorList>
            <person name="Zhou Z."/>
            <person name="Wang G."/>
        </authorList>
    </citation>
    <scope>NUCLEOTIDE SEQUENCE [LARGE SCALE GENOMIC DNA]</scope>
    <source>
        <strain evidence="2 3">KCTC52004</strain>
    </source>
</reference>
<dbReference type="EMBL" id="RQJO01000010">
    <property type="protein sequence ID" value="RRB00664.1"/>
    <property type="molecule type" value="Genomic_DNA"/>
</dbReference>
<name>A0A3P1BJR8_9BACT</name>
<evidence type="ECO:0000313" key="2">
    <source>
        <dbReference type="EMBL" id="RRB00664.1"/>
    </source>
</evidence>
<gene>
    <name evidence="2" type="ORF">EHT25_20935</name>
</gene>
<dbReference type="SUPFAM" id="SSF49313">
    <property type="entry name" value="Cadherin-like"/>
    <property type="match status" value="2"/>
</dbReference>
<comment type="caution">
    <text evidence="2">The sequence shown here is derived from an EMBL/GenBank/DDBJ whole genome shotgun (WGS) entry which is preliminary data.</text>
</comment>
<evidence type="ECO:0000313" key="3">
    <source>
        <dbReference type="Proteomes" id="UP000271925"/>
    </source>
</evidence>
<evidence type="ECO:0000259" key="1">
    <source>
        <dbReference type="SMART" id="SM00736"/>
    </source>
</evidence>
<organism evidence="2 3">
    <name type="scientific">Larkinella rosea</name>
    <dbReference type="NCBI Taxonomy" id="2025312"/>
    <lineage>
        <taxon>Bacteria</taxon>
        <taxon>Pseudomonadati</taxon>
        <taxon>Bacteroidota</taxon>
        <taxon>Cytophagia</taxon>
        <taxon>Cytophagales</taxon>
        <taxon>Spirosomataceae</taxon>
        <taxon>Larkinella</taxon>
    </lineage>
</organism>